<evidence type="ECO:0000313" key="2">
    <source>
        <dbReference type="EMBL" id="MEX6634342.1"/>
    </source>
</evidence>
<name>A0ABV3Z698_9PROT</name>
<dbReference type="Pfam" id="PF20101">
    <property type="entry name" value="DUF6491"/>
    <property type="match status" value="1"/>
</dbReference>
<comment type="caution">
    <text evidence="2">The sequence shown here is derived from an EMBL/GenBank/DDBJ whole genome shotgun (WGS) entry which is preliminary data.</text>
</comment>
<dbReference type="RefSeq" id="WP_369314327.1">
    <property type="nucleotide sequence ID" value="NZ_JBEHZE010000001.1"/>
</dbReference>
<dbReference type="Proteomes" id="UP001560685">
    <property type="component" value="Unassembled WGS sequence"/>
</dbReference>
<accession>A0ABV3Z698</accession>
<feature type="chain" id="PRO_5045454360" evidence="1">
    <location>
        <begin position="27"/>
        <end position="138"/>
    </location>
</feature>
<reference evidence="2 3" key="1">
    <citation type="submission" date="2024-05" db="EMBL/GenBank/DDBJ databases">
        <title>Three bacterial strains, DH-69, EH-24, and ECK-19 isolated from coastal sediments.</title>
        <authorList>
            <person name="Ye Y.-Q."/>
            <person name="Du Z.-J."/>
        </authorList>
    </citation>
    <scope>NUCLEOTIDE SEQUENCE [LARGE SCALE GENOMIC DNA]</scope>
    <source>
        <strain evidence="2 3">ECK-19</strain>
    </source>
</reference>
<proteinExistence type="predicted"/>
<gene>
    <name evidence="2" type="ORF">ABFZ84_12375</name>
</gene>
<evidence type="ECO:0000313" key="3">
    <source>
        <dbReference type="Proteomes" id="UP001560685"/>
    </source>
</evidence>
<evidence type="ECO:0000256" key="1">
    <source>
        <dbReference type="SAM" id="SignalP"/>
    </source>
</evidence>
<feature type="signal peptide" evidence="1">
    <location>
        <begin position="1"/>
        <end position="26"/>
    </location>
</feature>
<sequence length="138" mass="14960">MSSRYISNAVITGVVISLAVASNAAAATKRQDEQAKEILAQFEKTGESVYCLSLTAVRSTKAIDDHAMIIMAQGGKVYLSELHGRCIGLGREQRYIHDATTNKMCRGDTIRVVSNFGTPVGSCSFGNFEKLKEISQPE</sequence>
<keyword evidence="1" id="KW-0732">Signal</keyword>
<organism evidence="2 3">
    <name type="scientific">Hyphococcus lacteus</name>
    <dbReference type="NCBI Taxonomy" id="3143536"/>
    <lineage>
        <taxon>Bacteria</taxon>
        <taxon>Pseudomonadati</taxon>
        <taxon>Pseudomonadota</taxon>
        <taxon>Alphaproteobacteria</taxon>
        <taxon>Parvularculales</taxon>
        <taxon>Parvularculaceae</taxon>
        <taxon>Hyphococcus</taxon>
    </lineage>
</organism>
<dbReference type="InterPro" id="IPR045500">
    <property type="entry name" value="DUF6491"/>
</dbReference>
<dbReference type="EMBL" id="JBEHZE010000001">
    <property type="protein sequence ID" value="MEX6634342.1"/>
    <property type="molecule type" value="Genomic_DNA"/>
</dbReference>
<protein>
    <submittedName>
        <fullName evidence="2">DUF6491 family protein</fullName>
    </submittedName>
</protein>
<keyword evidence="3" id="KW-1185">Reference proteome</keyword>